<protein>
    <submittedName>
        <fullName evidence="8">C6 finger domain protein, putative</fullName>
    </submittedName>
</protein>
<dbReference type="PROSITE" id="PS00463">
    <property type="entry name" value="ZN2_CY6_FUNGAL_1"/>
    <property type="match status" value="1"/>
</dbReference>
<keyword evidence="6" id="KW-0539">Nucleus</keyword>
<dbReference type="CDD" id="cd00067">
    <property type="entry name" value="GAL4"/>
    <property type="match status" value="1"/>
</dbReference>
<dbReference type="PANTHER" id="PTHR36206">
    <property type="entry name" value="ASPERCRYPTIN BIOSYNTHESIS CLUSTER-SPECIFIC TRANSCRIPTION REGULATOR ATNN-RELATED"/>
    <property type="match status" value="1"/>
</dbReference>
<gene>
    <name evidence="8" type="ORF">AFUB_033560</name>
</gene>
<proteinExistence type="predicted"/>
<organism evidence="8 9">
    <name type="scientific">Aspergillus fumigatus (strain CBS 144.89 / FGSC A1163 / CEA10)</name>
    <name type="common">Neosartorya fumigata</name>
    <dbReference type="NCBI Taxonomy" id="451804"/>
    <lineage>
        <taxon>Eukaryota</taxon>
        <taxon>Fungi</taxon>
        <taxon>Dikarya</taxon>
        <taxon>Ascomycota</taxon>
        <taxon>Pezizomycotina</taxon>
        <taxon>Eurotiomycetes</taxon>
        <taxon>Eurotiomycetidae</taxon>
        <taxon>Eurotiales</taxon>
        <taxon>Aspergillaceae</taxon>
        <taxon>Aspergillus</taxon>
        <taxon>Aspergillus subgen. Fumigati</taxon>
    </lineage>
</organism>
<evidence type="ECO:0000256" key="1">
    <source>
        <dbReference type="ARBA" id="ARBA00022723"/>
    </source>
</evidence>
<dbReference type="Proteomes" id="UP000001699">
    <property type="component" value="Unassembled WGS sequence"/>
</dbReference>
<keyword evidence="2" id="KW-0862">Zinc</keyword>
<evidence type="ECO:0000259" key="7">
    <source>
        <dbReference type="PROSITE" id="PS50048"/>
    </source>
</evidence>
<keyword evidence="5" id="KW-0804">Transcription</keyword>
<reference evidence="8 9" key="1">
    <citation type="journal article" date="2008" name="PLoS Genet.">
        <title>Genomic islands in the pathogenic filamentous fungus Aspergillus fumigatus.</title>
        <authorList>
            <person name="Fedorova N.D."/>
            <person name="Khaldi N."/>
            <person name="Joardar V.S."/>
            <person name="Maiti R."/>
            <person name="Amedeo P."/>
            <person name="Anderson M.J."/>
            <person name="Crabtree J."/>
            <person name="Silva J.C."/>
            <person name="Badger J.H."/>
            <person name="Albarraq A."/>
            <person name="Angiuoli S."/>
            <person name="Bussey H."/>
            <person name="Bowyer P."/>
            <person name="Cotty P.J."/>
            <person name="Dyer P.S."/>
            <person name="Egan A."/>
            <person name="Galens K."/>
            <person name="Fraser-Liggett C.M."/>
            <person name="Haas B.J."/>
            <person name="Inman J.M."/>
            <person name="Kent R."/>
            <person name="Lemieux S."/>
            <person name="Malavazi I."/>
            <person name="Orvis J."/>
            <person name="Roemer T."/>
            <person name="Ronning C.M."/>
            <person name="Sundaram J.P."/>
            <person name="Sutton G."/>
            <person name="Turner G."/>
            <person name="Venter J.C."/>
            <person name="White O.R."/>
            <person name="Whitty B.R."/>
            <person name="Youngman P."/>
            <person name="Wolfe K.H."/>
            <person name="Goldman G.H."/>
            <person name="Wortman J.R."/>
            <person name="Jiang B."/>
            <person name="Denning D.W."/>
            <person name="Nierman W.C."/>
        </authorList>
    </citation>
    <scope>NUCLEOTIDE SEQUENCE [LARGE SCALE GENOMIC DNA]</scope>
    <source>
        <strain evidence="9">CBS 144.89 / FGSC A1163 / CEA10</strain>
    </source>
</reference>
<dbReference type="PROSITE" id="PS50048">
    <property type="entry name" value="ZN2_CY6_FUNGAL_2"/>
    <property type="match status" value="1"/>
</dbReference>
<evidence type="ECO:0000256" key="5">
    <source>
        <dbReference type="ARBA" id="ARBA00023163"/>
    </source>
</evidence>
<dbReference type="InterPro" id="IPR021858">
    <property type="entry name" value="Fun_TF"/>
</dbReference>
<evidence type="ECO:0000256" key="3">
    <source>
        <dbReference type="ARBA" id="ARBA00023015"/>
    </source>
</evidence>
<evidence type="ECO:0000256" key="2">
    <source>
        <dbReference type="ARBA" id="ARBA00022833"/>
    </source>
</evidence>
<dbReference type="EMBL" id="DS499595">
    <property type="protein sequence ID" value="EDP55290.1"/>
    <property type="molecule type" value="Genomic_DNA"/>
</dbReference>
<dbReference type="PhylomeDB" id="B0XVZ7"/>
<dbReference type="GO" id="GO:0003677">
    <property type="term" value="F:DNA binding"/>
    <property type="evidence" value="ECO:0007669"/>
    <property type="project" value="UniProtKB-KW"/>
</dbReference>
<evidence type="ECO:0000256" key="4">
    <source>
        <dbReference type="ARBA" id="ARBA00023125"/>
    </source>
</evidence>
<evidence type="ECO:0000313" key="8">
    <source>
        <dbReference type="EMBL" id="EDP55290.1"/>
    </source>
</evidence>
<dbReference type="AlphaFoldDB" id="B0XVZ7"/>
<name>B0XVZ7_ASPFC</name>
<dbReference type="Gene3D" id="4.10.240.10">
    <property type="entry name" value="Zn(2)-C6 fungal-type DNA-binding domain"/>
    <property type="match status" value="1"/>
</dbReference>
<dbReference type="Pfam" id="PF00172">
    <property type="entry name" value="Zn_clus"/>
    <property type="match status" value="1"/>
</dbReference>
<keyword evidence="9" id="KW-1185">Reference proteome</keyword>
<evidence type="ECO:0000256" key="6">
    <source>
        <dbReference type="ARBA" id="ARBA00023242"/>
    </source>
</evidence>
<dbReference type="SUPFAM" id="SSF57701">
    <property type="entry name" value="Zn2/Cys6 DNA-binding domain"/>
    <property type="match status" value="1"/>
</dbReference>
<dbReference type="InterPro" id="IPR001138">
    <property type="entry name" value="Zn2Cys6_DnaBD"/>
</dbReference>
<keyword evidence="4" id="KW-0238">DNA-binding</keyword>
<dbReference type="InterPro" id="IPR036864">
    <property type="entry name" value="Zn2-C6_fun-type_DNA-bd_sf"/>
</dbReference>
<feature type="domain" description="Zn(2)-C6 fungal-type" evidence="7">
    <location>
        <begin position="36"/>
        <end position="64"/>
    </location>
</feature>
<dbReference type="HOGENOM" id="CLU_011409_12_1_1"/>
<dbReference type="Pfam" id="PF11951">
    <property type="entry name" value="Fungal_trans_2"/>
    <property type="match status" value="1"/>
</dbReference>
<dbReference type="InterPro" id="IPR052360">
    <property type="entry name" value="Transcr_Regulatory_Proteins"/>
</dbReference>
<dbReference type="GO" id="GO:0008270">
    <property type="term" value="F:zinc ion binding"/>
    <property type="evidence" value="ECO:0007669"/>
    <property type="project" value="InterPro"/>
</dbReference>
<sequence>MQNSRLRLLPLYRYLYRDTQGRHGTMRRAHTKSRTGCRTCKTRRIRCDETWPSCKRCTSTGRRCDGPSLTKTSPVAVSFTQIWTLTSTVRMRQFPRLWEESEQDARYVQYFIERLSRDMPGCGGEYAAWRALMIQAMHQEIAIRRGVVALSALMQEQLENGSVGIHGFDAPPRSSRYLFGLKKYGKALASLQELIMEMGNDRYLTQVALLCGIVCIWFEILMRDYLAGLSHLEMCLKIVLNVGPLGNIDSDIQRAYARMDMQASLYVGIRTPVTVPEEMPPIPYVFDSFNQAETCLMEEYARVIHFYRNGGNFYRTYQPDGVPLELVAYTQTLQSRLELWKSAFGYSYSCQKAQGSPQTSARASLLLIQYYIALVTVSTSVYAEETLYDRFLDAFKRILSLVRTSNACCQSTVATSLVGVPIKMGVIYPLYFVATKCRDSAVRQEAIDLLSSAPCPDVVWEAPILTAVSRRAKEIEELGLDENEPIPEFKRLHGLGWGIDYETRQVSVQFRRRPNGMDGEWDEWKECLSW</sequence>
<dbReference type="GO" id="GO:0000981">
    <property type="term" value="F:DNA-binding transcription factor activity, RNA polymerase II-specific"/>
    <property type="evidence" value="ECO:0007669"/>
    <property type="project" value="InterPro"/>
</dbReference>
<dbReference type="VEuPathDB" id="FungiDB:AFUB_033560"/>
<dbReference type="SMART" id="SM00066">
    <property type="entry name" value="GAL4"/>
    <property type="match status" value="1"/>
</dbReference>
<dbReference type="PANTHER" id="PTHR36206:SF10">
    <property type="entry name" value="ZN(II)2CYS6 TRANSCRIPTION FACTOR (EUROFUNG)"/>
    <property type="match status" value="1"/>
</dbReference>
<dbReference type="OrthoDB" id="2593732at2759"/>
<keyword evidence="1" id="KW-0479">Metal-binding</keyword>
<accession>B0XVZ7</accession>
<keyword evidence="3" id="KW-0805">Transcription regulation</keyword>
<evidence type="ECO:0000313" key="9">
    <source>
        <dbReference type="Proteomes" id="UP000001699"/>
    </source>
</evidence>